<dbReference type="AlphaFoldDB" id="A0A164V4L3"/>
<accession>A0A164V4L3</accession>
<organism evidence="1 2">
    <name type="scientific">Daphnia magna</name>
    <dbReference type="NCBI Taxonomy" id="35525"/>
    <lineage>
        <taxon>Eukaryota</taxon>
        <taxon>Metazoa</taxon>
        <taxon>Ecdysozoa</taxon>
        <taxon>Arthropoda</taxon>
        <taxon>Crustacea</taxon>
        <taxon>Branchiopoda</taxon>
        <taxon>Diplostraca</taxon>
        <taxon>Cladocera</taxon>
        <taxon>Anomopoda</taxon>
        <taxon>Daphniidae</taxon>
        <taxon>Daphnia</taxon>
    </lineage>
</organism>
<name>A0A164V4L3_9CRUS</name>
<reference evidence="1 2" key="1">
    <citation type="submission" date="2016-03" db="EMBL/GenBank/DDBJ databases">
        <title>EvidentialGene: Evidence-directed Construction of Genes on Genomes.</title>
        <authorList>
            <person name="Gilbert D.G."/>
            <person name="Choi J.-H."/>
            <person name="Mockaitis K."/>
            <person name="Colbourne J."/>
            <person name="Pfrender M."/>
        </authorList>
    </citation>
    <scope>NUCLEOTIDE SEQUENCE [LARGE SCALE GENOMIC DNA]</scope>
    <source>
        <strain evidence="1 2">Xinb3</strain>
        <tissue evidence="1">Complete organism</tissue>
    </source>
</reference>
<gene>
    <name evidence="1" type="ORF">APZ42_023215</name>
</gene>
<sequence length="95" mass="10588">MLLSLHKTASYFSLLNYTIFDGDHPNGTKCISDSDTEGRCKIVIQLSVKNHQPSASHSSSICSCSSQPTINIHHPLYPVLAAFSLPQRLQPWDYK</sequence>
<protein>
    <submittedName>
        <fullName evidence="1">Uncharacterized protein</fullName>
    </submittedName>
</protein>
<dbReference type="EMBL" id="LRGB01001427">
    <property type="protein sequence ID" value="KZS11962.1"/>
    <property type="molecule type" value="Genomic_DNA"/>
</dbReference>
<dbReference type="Proteomes" id="UP000076858">
    <property type="component" value="Unassembled WGS sequence"/>
</dbReference>
<comment type="caution">
    <text evidence="1">The sequence shown here is derived from an EMBL/GenBank/DDBJ whole genome shotgun (WGS) entry which is preliminary data.</text>
</comment>
<proteinExistence type="predicted"/>
<keyword evidence="2" id="KW-1185">Reference proteome</keyword>
<evidence type="ECO:0000313" key="2">
    <source>
        <dbReference type="Proteomes" id="UP000076858"/>
    </source>
</evidence>
<evidence type="ECO:0000313" key="1">
    <source>
        <dbReference type="EMBL" id="KZS11962.1"/>
    </source>
</evidence>